<feature type="domain" description="GGDEF" evidence="3">
    <location>
        <begin position="106"/>
        <end position="246"/>
    </location>
</feature>
<reference evidence="4 5" key="1">
    <citation type="submission" date="2018-04" db="EMBL/GenBank/DDBJ databases">
        <title>Altererythrobacter sp. HME9302 genome sequencing and assembly.</title>
        <authorList>
            <person name="Kang H."/>
            <person name="Kim H."/>
            <person name="Joh K."/>
        </authorList>
    </citation>
    <scope>NUCLEOTIDE SEQUENCE [LARGE SCALE GENOMIC DNA]</scope>
    <source>
        <strain evidence="4 5">HME9302</strain>
    </source>
</reference>
<gene>
    <name evidence="4" type="ORF">HME9302_01518</name>
</gene>
<name>A0A369QAR6_9SPHN</name>
<dbReference type="PANTHER" id="PTHR33121">
    <property type="entry name" value="CYCLIC DI-GMP PHOSPHODIESTERASE PDEF"/>
    <property type="match status" value="1"/>
</dbReference>
<dbReference type="InterPro" id="IPR050706">
    <property type="entry name" value="Cyclic-di-GMP_PDE-like"/>
</dbReference>
<dbReference type="SMART" id="SM00267">
    <property type="entry name" value="GGDEF"/>
    <property type="match status" value="1"/>
</dbReference>
<dbReference type="OrthoDB" id="9814202at2"/>
<dbReference type="Proteomes" id="UP000253727">
    <property type="component" value="Unassembled WGS sequence"/>
</dbReference>
<dbReference type="SUPFAM" id="SSF141868">
    <property type="entry name" value="EAL domain-like"/>
    <property type="match status" value="1"/>
</dbReference>
<evidence type="ECO:0000313" key="5">
    <source>
        <dbReference type="Proteomes" id="UP000253727"/>
    </source>
</evidence>
<dbReference type="Pfam" id="PF00563">
    <property type="entry name" value="EAL"/>
    <property type="match status" value="1"/>
</dbReference>
<evidence type="ECO:0000259" key="2">
    <source>
        <dbReference type="PROSITE" id="PS50883"/>
    </source>
</evidence>
<protein>
    <submittedName>
        <fullName evidence="4">Putative membrane protein</fullName>
    </submittedName>
</protein>
<dbReference type="InterPro" id="IPR035919">
    <property type="entry name" value="EAL_sf"/>
</dbReference>
<evidence type="ECO:0000259" key="3">
    <source>
        <dbReference type="PROSITE" id="PS50887"/>
    </source>
</evidence>
<dbReference type="NCBIfam" id="TIGR00254">
    <property type="entry name" value="GGDEF"/>
    <property type="match status" value="1"/>
</dbReference>
<proteinExistence type="predicted"/>
<dbReference type="InterPro" id="IPR043128">
    <property type="entry name" value="Rev_trsase/Diguanyl_cyclase"/>
</dbReference>
<sequence length="537" mass="59447">MAIVFCAIMMFVGNGSNVLPQVIRSWLYAGSGPDTLLVNALLLNIALVIFGWRRYRELEEEMARTRQAEEKARLMAETDPLTQCLNRRSLTTTTNDFVAMNAKAGRATAFVMIDLDDFKRINDFNGHKVGDGVLKAIAERISNRLPEESLLARLGGDEFAFVIGFDPAQRTRVDALVGRVITSVCLPIEVDEIVVETTISVGIAWSDPAPTDGKDLIEAETLMHRADIAMYRAKKNGKNRYYWFERSMENDLHFRNELESGIRTGLREGHFVPYFEQQIDLVSGELVGFEMLARWISPEHGVLGPDLFIPIAEEIGVIGELSEQLIGRALDEANTWDPNLTLSVNISPVQMRDPWFSQKLIKLLLNHKFPARRLDVEITESCLHENIGMVHSMVTSLKNQGVSISLDDFGTGYSSLAQLRNLPFDRLKVDRSFVSELQEEGGNGQIMNAIVSLAAGLDLPITAEGIESEDVLSQLQAMGPLKGQGYLYGEPEDAAAVRRRLAAKSLLSDGSSNNRTDQAHSLPEAAKPDTAKQSLAG</sequence>
<keyword evidence="5" id="KW-1185">Reference proteome</keyword>
<evidence type="ECO:0000313" key="4">
    <source>
        <dbReference type="EMBL" id="RDC60316.1"/>
    </source>
</evidence>
<dbReference type="GO" id="GO:0071111">
    <property type="term" value="F:cyclic-guanylate-specific phosphodiesterase activity"/>
    <property type="evidence" value="ECO:0007669"/>
    <property type="project" value="InterPro"/>
</dbReference>
<dbReference type="Gene3D" id="3.30.70.270">
    <property type="match status" value="1"/>
</dbReference>
<accession>A0A369QAR6</accession>
<dbReference type="InterPro" id="IPR029787">
    <property type="entry name" value="Nucleotide_cyclase"/>
</dbReference>
<organism evidence="4 5">
    <name type="scientific">Alteripontixanthobacter maritimus</name>
    <dbReference type="NCBI Taxonomy" id="2161824"/>
    <lineage>
        <taxon>Bacteria</taxon>
        <taxon>Pseudomonadati</taxon>
        <taxon>Pseudomonadota</taxon>
        <taxon>Alphaproteobacteria</taxon>
        <taxon>Sphingomonadales</taxon>
        <taxon>Erythrobacteraceae</taxon>
        <taxon>Alteripontixanthobacter</taxon>
    </lineage>
</organism>
<dbReference type="PROSITE" id="PS50883">
    <property type="entry name" value="EAL"/>
    <property type="match status" value="1"/>
</dbReference>
<dbReference type="SMART" id="SM00052">
    <property type="entry name" value="EAL"/>
    <property type="match status" value="1"/>
</dbReference>
<dbReference type="CDD" id="cd01949">
    <property type="entry name" value="GGDEF"/>
    <property type="match status" value="1"/>
</dbReference>
<dbReference type="PANTHER" id="PTHR33121:SF70">
    <property type="entry name" value="SIGNALING PROTEIN YKOW"/>
    <property type="match status" value="1"/>
</dbReference>
<dbReference type="InterPro" id="IPR001633">
    <property type="entry name" value="EAL_dom"/>
</dbReference>
<dbReference type="InterPro" id="IPR000160">
    <property type="entry name" value="GGDEF_dom"/>
</dbReference>
<dbReference type="SUPFAM" id="SSF55073">
    <property type="entry name" value="Nucleotide cyclase"/>
    <property type="match status" value="1"/>
</dbReference>
<dbReference type="Pfam" id="PF00990">
    <property type="entry name" value="GGDEF"/>
    <property type="match status" value="1"/>
</dbReference>
<dbReference type="AlphaFoldDB" id="A0A369QAR6"/>
<dbReference type="Gene3D" id="3.20.20.450">
    <property type="entry name" value="EAL domain"/>
    <property type="match status" value="1"/>
</dbReference>
<feature type="region of interest" description="Disordered" evidence="1">
    <location>
        <begin position="506"/>
        <end position="537"/>
    </location>
</feature>
<feature type="domain" description="EAL" evidence="2">
    <location>
        <begin position="255"/>
        <end position="505"/>
    </location>
</feature>
<evidence type="ECO:0000256" key="1">
    <source>
        <dbReference type="SAM" id="MobiDB-lite"/>
    </source>
</evidence>
<comment type="caution">
    <text evidence="4">The sequence shown here is derived from an EMBL/GenBank/DDBJ whole genome shotgun (WGS) entry which is preliminary data.</text>
</comment>
<dbReference type="RefSeq" id="WP_115366506.1">
    <property type="nucleotide sequence ID" value="NZ_QBKA01000002.1"/>
</dbReference>
<dbReference type="PROSITE" id="PS50887">
    <property type="entry name" value="GGDEF"/>
    <property type="match status" value="1"/>
</dbReference>
<dbReference type="CDD" id="cd01948">
    <property type="entry name" value="EAL"/>
    <property type="match status" value="1"/>
</dbReference>
<dbReference type="EMBL" id="QBKA01000002">
    <property type="protein sequence ID" value="RDC60316.1"/>
    <property type="molecule type" value="Genomic_DNA"/>
</dbReference>